<name>A0A1D8A374_9SPHN</name>
<evidence type="ECO:0000256" key="1">
    <source>
        <dbReference type="SAM" id="MobiDB-lite"/>
    </source>
</evidence>
<evidence type="ECO:0000313" key="3">
    <source>
        <dbReference type="Proteomes" id="UP000094626"/>
    </source>
</evidence>
<dbReference type="RefSeq" id="WP_069707927.1">
    <property type="nucleotide sequence ID" value="NZ_CP017075.1"/>
</dbReference>
<dbReference type="Gene3D" id="2.40.50.140">
    <property type="entry name" value="Nucleic acid-binding proteins"/>
    <property type="match status" value="1"/>
</dbReference>
<evidence type="ECO:0000313" key="2">
    <source>
        <dbReference type="EMBL" id="AOR76516.1"/>
    </source>
</evidence>
<accession>A0A1D8A374</accession>
<dbReference type="InterPro" id="IPR022595">
    <property type="entry name" value="Enc34_ssDNA-bd"/>
</dbReference>
<organism evidence="2 3">
    <name type="scientific">Novosphingobium resinovorum</name>
    <dbReference type="NCBI Taxonomy" id="158500"/>
    <lineage>
        <taxon>Bacteria</taxon>
        <taxon>Pseudomonadati</taxon>
        <taxon>Pseudomonadota</taxon>
        <taxon>Alphaproteobacteria</taxon>
        <taxon>Sphingomonadales</taxon>
        <taxon>Sphingomonadaceae</taxon>
        <taxon>Novosphingobium</taxon>
    </lineage>
</organism>
<dbReference type="OrthoDB" id="7860300at2"/>
<protein>
    <recommendedName>
        <fullName evidence="4">DUF2815 family protein</fullName>
    </recommendedName>
</protein>
<dbReference type="AlphaFoldDB" id="A0A1D8A374"/>
<feature type="compositionally biased region" description="Acidic residues" evidence="1">
    <location>
        <begin position="213"/>
        <end position="224"/>
    </location>
</feature>
<reference evidence="3" key="1">
    <citation type="journal article" date="2017" name="J. Biotechnol.">
        <title>Complete genome sequence of Novosphingobium resinovorum SA1, a versatile xenobiotic-degrading bacterium capable of utilizing sulfanilic acid.</title>
        <authorList>
            <person name="Hegedus B."/>
            <person name="Kos P.B."/>
            <person name="Balint B."/>
            <person name="Maroti G."/>
            <person name="Gan H.M."/>
            <person name="Perei K."/>
            <person name="Rakhely G."/>
        </authorList>
    </citation>
    <scope>NUCLEOTIDE SEQUENCE [LARGE SCALE GENOMIC DNA]</scope>
    <source>
        <strain evidence="3">SA1</strain>
    </source>
</reference>
<sequence length="239" mass="26190">MSTEEKKDDGRTVMLKGVPISFTDSLKDAKPTVKDGVPKHGCNILIVAGSPNEAANKAKIMSAMRAACRMEFGDEREDFFKVISEDDPKRVAYRKGERFKNSETQEVYKGYAGNMVVAGYGPGGSKNPRRPKLFNRRRKQLDEINPATEKPFFTLNDVPEIFYSGCLSDVKVSFYATSHKDQGGNGLFCTIEAIRSHEEGERMAGGSVQTSADEFDDLDDDDDIGGASTTTAAADDDFG</sequence>
<evidence type="ECO:0008006" key="4">
    <source>
        <dbReference type="Google" id="ProtNLM"/>
    </source>
</evidence>
<dbReference type="EMBL" id="CP017075">
    <property type="protein sequence ID" value="AOR76516.1"/>
    <property type="molecule type" value="Genomic_DNA"/>
</dbReference>
<dbReference type="KEGG" id="nre:BES08_06995"/>
<gene>
    <name evidence="2" type="ORF">BES08_06995</name>
</gene>
<dbReference type="Proteomes" id="UP000094626">
    <property type="component" value="Chromosome"/>
</dbReference>
<keyword evidence="3" id="KW-1185">Reference proteome</keyword>
<feature type="region of interest" description="Disordered" evidence="1">
    <location>
        <begin position="200"/>
        <end position="239"/>
    </location>
</feature>
<proteinExistence type="predicted"/>
<dbReference type="InterPro" id="IPR012340">
    <property type="entry name" value="NA-bd_OB-fold"/>
</dbReference>
<dbReference type="Pfam" id="PF10991">
    <property type="entry name" value="Enc34_ssDNA-bd"/>
    <property type="match status" value="1"/>
</dbReference>